<feature type="region of interest" description="Disordered" evidence="1">
    <location>
        <begin position="1"/>
        <end position="21"/>
    </location>
</feature>
<dbReference type="EMBL" id="CP003221">
    <property type="protein sequence ID" value="EGJ51255.1"/>
    <property type="molecule type" value="Genomic_DNA"/>
</dbReference>
<proteinExistence type="predicted"/>
<keyword evidence="3" id="KW-1185">Reference proteome</keyword>
<sequence>MQQESSFKVAERALGQEPRRDTTPRVFLSGIIFTSGARETLGKTVKDIAAKLELPLKTLFASLFWEIYWQTEIGSLVVVMRAECMEAEVSVEIAGDQWEFKTRSTGVH</sequence>
<reference evidence="2 3" key="1">
    <citation type="journal article" date="2011" name="J. Bacteriol.">
        <title>Genome sequence of the mercury-methylating and pleomorphic Desulfovibrio africanus Strain Walvis Bay.</title>
        <authorList>
            <person name="Brown S.D."/>
            <person name="Wall J.D."/>
            <person name="Kucken A.M."/>
            <person name="Gilmour C.C."/>
            <person name="Podar M."/>
            <person name="Brandt C.C."/>
            <person name="Teshima H."/>
            <person name="Detter J.C."/>
            <person name="Han C.S."/>
            <person name="Land M.L."/>
            <person name="Lucas S."/>
            <person name="Han J."/>
            <person name="Pennacchio L."/>
            <person name="Nolan M."/>
            <person name="Pitluck S."/>
            <person name="Woyke T."/>
            <person name="Goodwin L."/>
            <person name="Palumbo A.V."/>
            <person name="Elias D.A."/>
        </authorList>
    </citation>
    <scope>NUCLEOTIDE SEQUENCE [LARGE SCALE GENOMIC DNA]</scope>
    <source>
        <strain evidence="2 3">Walvis Bay</strain>
    </source>
</reference>
<dbReference type="HOGENOM" id="CLU_2192731_0_0_7"/>
<dbReference type="KEGG" id="daf:Desaf_2948"/>
<gene>
    <name evidence="2" type="ORF">Desaf_2948</name>
</gene>
<dbReference type="Proteomes" id="UP000007844">
    <property type="component" value="Chromosome"/>
</dbReference>
<organism evidence="2 3">
    <name type="scientific">Desulfocurvibacter africanus subsp. africanus str. Walvis Bay</name>
    <dbReference type="NCBI Taxonomy" id="690850"/>
    <lineage>
        <taxon>Bacteria</taxon>
        <taxon>Pseudomonadati</taxon>
        <taxon>Thermodesulfobacteriota</taxon>
        <taxon>Desulfovibrionia</taxon>
        <taxon>Desulfovibrionales</taxon>
        <taxon>Desulfovibrionaceae</taxon>
        <taxon>Desulfocurvibacter</taxon>
    </lineage>
</organism>
<dbReference type="AlphaFoldDB" id="F3Z246"/>
<name>F3Z246_DESAF</name>
<dbReference type="RefSeq" id="WP_014260911.1">
    <property type="nucleotide sequence ID" value="NC_016629.1"/>
</dbReference>
<evidence type="ECO:0000256" key="1">
    <source>
        <dbReference type="SAM" id="MobiDB-lite"/>
    </source>
</evidence>
<evidence type="ECO:0000313" key="3">
    <source>
        <dbReference type="Proteomes" id="UP000007844"/>
    </source>
</evidence>
<evidence type="ECO:0000313" key="2">
    <source>
        <dbReference type="EMBL" id="EGJ51255.1"/>
    </source>
</evidence>
<protein>
    <submittedName>
        <fullName evidence="2">Uncharacterized protein</fullName>
    </submittedName>
</protein>
<accession>F3Z246</accession>